<dbReference type="Pfam" id="PF08837">
    <property type="entry name" value="DUF1810"/>
    <property type="match status" value="1"/>
</dbReference>
<sequence>MSDPFDLARFVDAQRGVFERACAELTAGAKRTHWMWFIFPQLAGLGTSPTARHYAIRSLEEATAYRADPVLGPRLVAATRAALASGLHDARALFGPPDDLKFASSLTLFERTLPEEPLFSQALDRFFDGERDTRTLALLGAA</sequence>
<comment type="caution">
    <text evidence="1">The sequence shown here is derived from an EMBL/GenBank/DDBJ whole genome shotgun (WGS) entry which is preliminary data.</text>
</comment>
<dbReference type="InterPro" id="IPR036287">
    <property type="entry name" value="Rv1873-like_sf"/>
</dbReference>
<dbReference type="Gene3D" id="1.25.40.380">
    <property type="entry name" value="Protein of unknown function DUF1810"/>
    <property type="match status" value="1"/>
</dbReference>
<dbReference type="Proteomes" id="UP000609531">
    <property type="component" value="Unassembled WGS sequence"/>
</dbReference>
<organism evidence="1 2">
    <name type="scientific">Acuticoccus mangrovi</name>
    <dbReference type="NCBI Taxonomy" id="2796142"/>
    <lineage>
        <taxon>Bacteria</taxon>
        <taxon>Pseudomonadati</taxon>
        <taxon>Pseudomonadota</taxon>
        <taxon>Alphaproteobacteria</taxon>
        <taxon>Hyphomicrobiales</taxon>
        <taxon>Amorphaceae</taxon>
        <taxon>Acuticoccus</taxon>
    </lineage>
</organism>
<dbReference type="AlphaFoldDB" id="A0A934IR30"/>
<reference evidence="1" key="1">
    <citation type="submission" date="2020-12" db="EMBL/GenBank/DDBJ databases">
        <title>Bacterial taxonomy.</title>
        <authorList>
            <person name="Pan X."/>
        </authorList>
    </citation>
    <scope>NUCLEOTIDE SEQUENCE</scope>
    <source>
        <strain evidence="1">B2012</strain>
    </source>
</reference>
<gene>
    <name evidence="1" type="ORF">JCR33_10300</name>
</gene>
<dbReference type="EMBL" id="JAEKJA010000007">
    <property type="protein sequence ID" value="MBJ3776079.1"/>
    <property type="molecule type" value="Genomic_DNA"/>
</dbReference>
<evidence type="ECO:0000313" key="1">
    <source>
        <dbReference type="EMBL" id="MBJ3776079.1"/>
    </source>
</evidence>
<dbReference type="InterPro" id="IPR014937">
    <property type="entry name" value="DUF1810"/>
</dbReference>
<accession>A0A934IR30</accession>
<dbReference type="RefSeq" id="WP_198881963.1">
    <property type="nucleotide sequence ID" value="NZ_JAEKJA010000007.1"/>
</dbReference>
<protein>
    <submittedName>
        <fullName evidence="1">DUF1810 domain-containing protein</fullName>
    </submittedName>
</protein>
<dbReference type="PIRSF" id="PIRSF008546">
    <property type="entry name" value="UCP008546"/>
    <property type="match status" value="1"/>
</dbReference>
<name>A0A934IR30_9HYPH</name>
<dbReference type="SUPFAM" id="SSF140736">
    <property type="entry name" value="Rv1873-like"/>
    <property type="match status" value="1"/>
</dbReference>
<evidence type="ECO:0000313" key="2">
    <source>
        <dbReference type="Proteomes" id="UP000609531"/>
    </source>
</evidence>
<proteinExistence type="predicted"/>
<keyword evidence="2" id="KW-1185">Reference proteome</keyword>